<reference evidence="3 4" key="1">
    <citation type="journal article" date="2013" name="Science">
        <title>Genomic diversity and evolution of the head crest in the rock pigeon.</title>
        <authorList>
            <person name="Shapiro M.D."/>
            <person name="Kronenberg Z."/>
            <person name="Li C."/>
            <person name="Domyan E.T."/>
            <person name="Pan H."/>
            <person name="Campbell M."/>
            <person name="Tan H."/>
            <person name="Huff C.D."/>
            <person name="Hu H."/>
            <person name="Vickrey A.I."/>
            <person name="Nielsen S.C."/>
            <person name="Stringham S.A."/>
            <person name="Hu H."/>
            <person name="Willerslev E."/>
            <person name="Gilbert M.T."/>
            <person name="Yandell M."/>
            <person name="Zhang G."/>
            <person name="Wang J."/>
        </authorList>
    </citation>
    <scope>NUCLEOTIDE SEQUENCE [LARGE SCALE GENOMIC DNA]</scope>
    <source>
        <tissue evidence="3">Blood</tissue>
    </source>
</reference>
<evidence type="ECO:0000256" key="1">
    <source>
        <dbReference type="SAM" id="SignalP"/>
    </source>
</evidence>
<evidence type="ECO:0000313" key="3">
    <source>
        <dbReference type="EMBL" id="PKK16637.1"/>
    </source>
</evidence>
<evidence type="ECO:0000313" key="4">
    <source>
        <dbReference type="Proteomes" id="UP000053872"/>
    </source>
</evidence>
<dbReference type="STRING" id="8932.A0A2I0LGT0"/>
<dbReference type="EMBL" id="AKCR02001243">
    <property type="protein sequence ID" value="PKK16637.1"/>
    <property type="molecule type" value="Genomic_DNA"/>
</dbReference>
<keyword evidence="4" id="KW-1185">Reference proteome</keyword>
<accession>A0A2I0LGT0</accession>
<evidence type="ECO:0000259" key="2">
    <source>
        <dbReference type="PROSITE" id="PS01248"/>
    </source>
</evidence>
<gene>
    <name evidence="3" type="ORF">A306_00015317</name>
</gene>
<dbReference type="Proteomes" id="UP000053872">
    <property type="component" value="Unassembled WGS sequence"/>
</dbReference>
<dbReference type="InParanoid" id="A0A2I0LGT0"/>
<dbReference type="PROSITE" id="PS01248">
    <property type="entry name" value="EGF_LAM_1"/>
    <property type="match status" value="1"/>
</dbReference>
<sequence length="99" mass="10541">GPQCERCRPLFVGLWVALWVPEGPSEADAVCVDCANNSAGPRCGGCRPGFFLLDGVCTRCQCNGHADTCNELDGTGCPCQNNTESAACGGDRRDCYRHQ</sequence>
<feature type="chain" id="PRO_5014179318" evidence="1">
    <location>
        <begin position="28"/>
        <end position="99"/>
    </location>
</feature>
<dbReference type="AlphaFoldDB" id="A0A2I0LGT0"/>
<dbReference type="InterPro" id="IPR002049">
    <property type="entry name" value="LE_dom"/>
</dbReference>
<feature type="domain" description="Laminin EGF-like" evidence="2">
    <location>
        <begin position="31"/>
        <end position="62"/>
    </location>
</feature>
<feature type="non-terminal residue" evidence="3">
    <location>
        <position position="1"/>
    </location>
</feature>
<comment type="caution">
    <text evidence="3">The sequence shown here is derived from an EMBL/GenBank/DDBJ whole genome shotgun (WGS) entry which is preliminary data.</text>
</comment>
<feature type="signal peptide" evidence="1">
    <location>
        <begin position="1"/>
        <end position="27"/>
    </location>
</feature>
<name>A0A2I0LGT0_COLLI</name>
<dbReference type="Pfam" id="PF00053">
    <property type="entry name" value="EGF_laminin"/>
    <property type="match status" value="1"/>
</dbReference>
<dbReference type="Gene3D" id="2.10.25.10">
    <property type="entry name" value="Laminin"/>
    <property type="match status" value="1"/>
</dbReference>
<keyword evidence="1" id="KW-0732">Signal</keyword>
<organism evidence="3 4">
    <name type="scientific">Columba livia</name>
    <name type="common">Rock dove</name>
    <dbReference type="NCBI Taxonomy" id="8932"/>
    <lineage>
        <taxon>Eukaryota</taxon>
        <taxon>Metazoa</taxon>
        <taxon>Chordata</taxon>
        <taxon>Craniata</taxon>
        <taxon>Vertebrata</taxon>
        <taxon>Euteleostomi</taxon>
        <taxon>Archelosauria</taxon>
        <taxon>Archosauria</taxon>
        <taxon>Dinosauria</taxon>
        <taxon>Saurischia</taxon>
        <taxon>Theropoda</taxon>
        <taxon>Coelurosauria</taxon>
        <taxon>Aves</taxon>
        <taxon>Neognathae</taxon>
        <taxon>Neoaves</taxon>
        <taxon>Columbimorphae</taxon>
        <taxon>Columbiformes</taxon>
        <taxon>Columbidae</taxon>
        <taxon>Columba</taxon>
    </lineage>
</organism>
<proteinExistence type="predicted"/>
<protein>
    <submittedName>
        <fullName evidence="3">Multiple epidermal growth factor-like domains protein 8</fullName>
    </submittedName>
</protein>
<feature type="non-terminal residue" evidence="3">
    <location>
        <position position="99"/>
    </location>
</feature>